<dbReference type="Pfam" id="PF08843">
    <property type="entry name" value="AbiEii"/>
    <property type="match status" value="1"/>
</dbReference>
<reference evidence="1 2" key="1">
    <citation type="journal article" date="2014" name="Genome Announc.">
        <title>Genome Sequence of Afipia felis Strain 76713, Isolated in Hospital Water Using an Amoeba Co-Culture Procedure.</title>
        <authorList>
            <person name="Benamar S."/>
            <person name="La Scola B."/>
            <person name="Croce O."/>
        </authorList>
    </citation>
    <scope>NUCLEOTIDE SEQUENCE [LARGE SCALE GENOMIC DNA]</scope>
    <source>
        <strain evidence="1 2">76713</strain>
    </source>
</reference>
<sequence length="142" mass="16563">MPTVVPMKCPADGNRAKDVPCYEAHYTFVEKLQTISTKYRQQQVEGTDPVGFMRHYYDAYELLQQESVQNFIGTEAYTKHKQKRFRQGDNENITQNDAFFLKDPATHLLYERAYDRGGALYYAGKPSFAEILAEFEKWSEKL</sequence>
<gene>
    <name evidence="1" type="ORF">BN961_02575</name>
</gene>
<evidence type="ECO:0000313" key="2">
    <source>
        <dbReference type="Proteomes" id="UP000035762"/>
    </source>
</evidence>
<comment type="caution">
    <text evidence="1">The sequence shown here is derived from an EMBL/GenBank/DDBJ whole genome shotgun (WGS) entry which is preliminary data.</text>
</comment>
<dbReference type="InterPro" id="IPR014942">
    <property type="entry name" value="AbiEii"/>
</dbReference>
<organism evidence="1 2">
    <name type="scientific">Afipia felis</name>
    <name type="common">Cat scratch disease bacillus</name>
    <dbReference type="NCBI Taxonomy" id="1035"/>
    <lineage>
        <taxon>Bacteria</taxon>
        <taxon>Pseudomonadati</taxon>
        <taxon>Pseudomonadota</taxon>
        <taxon>Alphaproteobacteria</taxon>
        <taxon>Hyphomicrobiales</taxon>
        <taxon>Nitrobacteraceae</taxon>
        <taxon>Afipia</taxon>
    </lineage>
</organism>
<dbReference type="EMBL" id="CCAZ020000001">
    <property type="protein sequence ID" value="CEG09154.1"/>
    <property type="molecule type" value="Genomic_DNA"/>
</dbReference>
<dbReference type="AlphaFoldDB" id="A0A090MU15"/>
<protein>
    <submittedName>
        <fullName evidence="1">Uncharacterized protein</fullName>
    </submittedName>
</protein>
<accession>A0A090MU15</accession>
<evidence type="ECO:0000313" key="1">
    <source>
        <dbReference type="EMBL" id="CEG09154.1"/>
    </source>
</evidence>
<dbReference type="Proteomes" id="UP000035762">
    <property type="component" value="Unassembled WGS sequence"/>
</dbReference>
<keyword evidence="2" id="KW-1185">Reference proteome</keyword>
<proteinExistence type="predicted"/>
<name>A0A090MU15_AFIFE</name>